<keyword evidence="1" id="KW-1133">Transmembrane helix</keyword>
<dbReference type="Proteomes" id="UP000320876">
    <property type="component" value="Unassembled WGS sequence"/>
</dbReference>
<dbReference type="Pfam" id="PF17197">
    <property type="entry name" value="DUF5134"/>
    <property type="match status" value="1"/>
</dbReference>
<feature type="transmembrane region" description="Helical" evidence="1">
    <location>
        <begin position="43"/>
        <end position="60"/>
    </location>
</feature>
<feature type="transmembrane region" description="Helical" evidence="1">
    <location>
        <begin position="166"/>
        <end position="184"/>
    </location>
</feature>
<feature type="transmembrane region" description="Helical" evidence="1">
    <location>
        <begin position="72"/>
        <end position="92"/>
    </location>
</feature>
<organism evidence="2 3">
    <name type="scientific">Amycolatopsis cihanbeyliensis</name>
    <dbReference type="NCBI Taxonomy" id="1128664"/>
    <lineage>
        <taxon>Bacteria</taxon>
        <taxon>Bacillati</taxon>
        <taxon>Actinomycetota</taxon>
        <taxon>Actinomycetes</taxon>
        <taxon>Pseudonocardiales</taxon>
        <taxon>Pseudonocardiaceae</taxon>
        <taxon>Amycolatopsis</taxon>
    </lineage>
</organism>
<name>A0A542DF51_AMYCI</name>
<reference evidence="2 3" key="1">
    <citation type="submission" date="2019-06" db="EMBL/GenBank/DDBJ databases">
        <title>Sequencing the genomes of 1000 actinobacteria strains.</title>
        <authorList>
            <person name="Klenk H.-P."/>
        </authorList>
    </citation>
    <scope>NUCLEOTIDE SEQUENCE [LARGE SCALE GENOMIC DNA]</scope>
    <source>
        <strain evidence="2 3">DSM 45679</strain>
    </source>
</reference>
<evidence type="ECO:0000313" key="2">
    <source>
        <dbReference type="EMBL" id="TQJ01718.1"/>
    </source>
</evidence>
<dbReference type="AlphaFoldDB" id="A0A542DF51"/>
<protein>
    <submittedName>
        <fullName evidence="2">Uncharacterized protein DUF5134</fullName>
    </submittedName>
</protein>
<evidence type="ECO:0000313" key="3">
    <source>
        <dbReference type="Proteomes" id="UP000320876"/>
    </source>
</evidence>
<keyword evidence="3" id="KW-1185">Reference proteome</keyword>
<sequence>MPQMTHHTGILPEWLRVAWIVALCVVALLHTGHMWAMNGRRRYWHAGHVLMALGMVYMYLPHRVQPVPAALAMALFGTATVLAVVVALVLWSRDRTVDLLWLLIAVEMSVMAYMFVPAAAQVVAIRYGLAAYLAGVGALWVLGRWDRHYLAGPGAALESTRRASPALRLSLATMAAGMSYMLVFA</sequence>
<dbReference type="InterPro" id="IPR033458">
    <property type="entry name" value="DUF5134"/>
</dbReference>
<feature type="transmembrane region" description="Helical" evidence="1">
    <location>
        <begin position="14"/>
        <end position="31"/>
    </location>
</feature>
<dbReference type="EMBL" id="VFML01000001">
    <property type="protein sequence ID" value="TQJ01718.1"/>
    <property type="molecule type" value="Genomic_DNA"/>
</dbReference>
<accession>A0A542DF51</accession>
<comment type="caution">
    <text evidence="2">The sequence shown here is derived from an EMBL/GenBank/DDBJ whole genome shotgun (WGS) entry which is preliminary data.</text>
</comment>
<keyword evidence="1" id="KW-0472">Membrane</keyword>
<feature type="transmembrane region" description="Helical" evidence="1">
    <location>
        <begin position="99"/>
        <end position="118"/>
    </location>
</feature>
<proteinExistence type="predicted"/>
<feature type="transmembrane region" description="Helical" evidence="1">
    <location>
        <begin position="124"/>
        <end position="145"/>
    </location>
</feature>
<evidence type="ECO:0000256" key="1">
    <source>
        <dbReference type="SAM" id="Phobius"/>
    </source>
</evidence>
<keyword evidence="1" id="KW-0812">Transmembrane</keyword>
<gene>
    <name evidence="2" type="ORF">FB471_1427</name>
</gene>